<gene>
    <name evidence="2" type="ORF">BDY17DRAFT_43952</name>
</gene>
<reference evidence="2" key="1">
    <citation type="journal article" date="2020" name="Stud. Mycol.">
        <title>101 Dothideomycetes genomes: a test case for predicting lifestyles and emergence of pathogens.</title>
        <authorList>
            <person name="Haridas S."/>
            <person name="Albert R."/>
            <person name="Binder M."/>
            <person name="Bloem J."/>
            <person name="Labutti K."/>
            <person name="Salamov A."/>
            <person name="Andreopoulos B."/>
            <person name="Baker S."/>
            <person name="Barry K."/>
            <person name="Bills G."/>
            <person name="Bluhm B."/>
            <person name="Cannon C."/>
            <person name="Castanera R."/>
            <person name="Culley D."/>
            <person name="Daum C."/>
            <person name="Ezra D."/>
            <person name="Gonzalez J."/>
            <person name="Henrissat B."/>
            <person name="Kuo A."/>
            <person name="Liang C."/>
            <person name="Lipzen A."/>
            <person name="Lutzoni F."/>
            <person name="Magnuson J."/>
            <person name="Mondo S."/>
            <person name="Nolan M."/>
            <person name="Ohm R."/>
            <person name="Pangilinan J."/>
            <person name="Park H.-J."/>
            <person name="Ramirez L."/>
            <person name="Alfaro M."/>
            <person name="Sun H."/>
            <person name="Tritt A."/>
            <person name="Yoshinaga Y."/>
            <person name="Zwiers L.-H."/>
            <person name="Turgeon B."/>
            <person name="Goodwin S."/>
            <person name="Spatafora J."/>
            <person name="Crous P."/>
            <person name="Grigoriev I."/>
        </authorList>
    </citation>
    <scope>NUCLEOTIDE SEQUENCE</scope>
    <source>
        <strain evidence="2">CBS 113389</strain>
    </source>
</reference>
<sequence>MASPTFGSDALEDNINDTPSTALPSRPNKRKATNNEESDDDQQASTPKKAKLQRRRNSKIARILPIAESYEEAAEHDKMLFDQREAGKAWPLIRAEWTRLTGEEVKSSTLPNRYIRLKANFTQLPREDQALLIASKQEVEDDWDEKKWGFIATRMREKSEARARELDGGAEDVAMAEAAVQYAPETLCVQYRHLMQNAENLPAAREAAGRRNRWEERVLRIVDGVEEEESD</sequence>
<evidence type="ECO:0000313" key="3">
    <source>
        <dbReference type="Proteomes" id="UP000799767"/>
    </source>
</evidence>
<accession>A0A6A6PI62</accession>
<feature type="compositionally biased region" description="Basic residues" evidence="1">
    <location>
        <begin position="48"/>
        <end position="57"/>
    </location>
</feature>
<name>A0A6A6PI62_9PEZI</name>
<dbReference type="AlphaFoldDB" id="A0A6A6PI62"/>
<proteinExistence type="predicted"/>
<evidence type="ECO:0000313" key="2">
    <source>
        <dbReference type="EMBL" id="KAF2479699.1"/>
    </source>
</evidence>
<keyword evidence="3" id="KW-1185">Reference proteome</keyword>
<protein>
    <submittedName>
        <fullName evidence="2">Uncharacterized protein</fullName>
    </submittedName>
</protein>
<organism evidence="2 3">
    <name type="scientific">Neohortaea acidophila</name>
    <dbReference type="NCBI Taxonomy" id="245834"/>
    <lineage>
        <taxon>Eukaryota</taxon>
        <taxon>Fungi</taxon>
        <taxon>Dikarya</taxon>
        <taxon>Ascomycota</taxon>
        <taxon>Pezizomycotina</taxon>
        <taxon>Dothideomycetes</taxon>
        <taxon>Dothideomycetidae</taxon>
        <taxon>Mycosphaerellales</taxon>
        <taxon>Teratosphaeriaceae</taxon>
        <taxon>Neohortaea</taxon>
    </lineage>
</organism>
<dbReference type="RefSeq" id="XP_033586269.1">
    <property type="nucleotide sequence ID" value="XM_033738392.1"/>
</dbReference>
<evidence type="ECO:0000256" key="1">
    <source>
        <dbReference type="SAM" id="MobiDB-lite"/>
    </source>
</evidence>
<feature type="region of interest" description="Disordered" evidence="1">
    <location>
        <begin position="1"/>
        <end position="57"/>
    </location>
</feature>
<dbReference type="GeneID" id="54479394"/>
<dbReference type="EMBL" id="MU001641">
    <property type="protein sequence ID" value="KAF2479699.1"/>
    <property type="molecule type" value="Genomic_DNA"/>
</dbReference>
<dbReference type="Proteomes" id="UP000799767">
    <property type="component" value="Unassembled WGS sequence"/>
</dbReference>
<dbReference type="OrthoDB" id="5375264at2759"/>